<dbReference type="VEuPathDB" id="TriTrypDB:TRSC58_01460"/>
<dbReference type="GeneID" id="40330706"/>
<dbReference type="EMBL" id="MKGL01000259">
    <property type="protein sequence ID" value="RNF01774.1"/>
    <property type="molecule type" value="Genomic_DNA"/>
</dbReference>
<evidence type="ECO:0000313" key="1">
    <source>
        <dbReference type="EMBL" id="RNF01774.1"/>
    </source>
</evidence>
<proteinExistence type="predicted"/>
<sequence>MENPENVLYPSEEMMVRLVEEQIWCGYEGIEPSVKIPLENENITYLRETLFPTLIPALYDLVRREQRRLSQPCAFPDRYQTTGNTNPVTWLAQYLLRNNTYHSTNLRNHPYVLVNNEVIRKQKEARKAADS</sequence>
<dbReference type="Gene3D" id="1.20.890.10">
    <property type="entry name" value="cAMP-dependent protein kinase regulatory subunit, dimerization-anchoring domain"/>
    <property type="match status" value="1"/>
</dbReference>
<gene>
    <name evidence="1" type="ORF">TraAM80_06773</name>
</gene>
<dbReference type="OrthoDB" id="2155538at2759"/>
<accession>A0A422N8H5</accession>
<keyword evidence="2" id="KW-1185">Reference proteome</keyword>
<protein>
    <submittedName>
        <fullName evidence="1">Uncharacterized protein</fullName>
    </submittedName>
</protein>
<reference evidence="1 2" key="1">
    <citation type="journal article" date="2018" name="BMC Genomics">
        <title>Genomic comparison of Trypanosoma conorhini and Trypanosoma rangeli to Trypanosoma cruzi strains of high and low virulence.</title>
        <authorList>
            <person name="Bradwell K.R."/>
            <person name="Koparde V.N."/>
            <person name="Matveyev A.V."/>
            <person name="Serrano M.G."/>
            <person name="Alves J.M."/>
            <person name="Parikh H."/>
            <person name="Huang B."/>
            <person name="Lee V."/>
            <person name="Espinosa-Alvarez O."/>
            <person name="Ortiz P.A."/>
            <person name="Costa-Martins A.G."/>
            <person name="Teixeira M.M."/>
            <person name="Buck G.A."/>
        </authorList>
    </citation>
    <scope>NUCLEOTIDE SEQUENCE [LARGE SCALE GENOMIC DNA]</scope>
    <source>
        <strain evidence="1 2">AM80</strain>
    </source>
</reference>
<dbReference type="AlphaFoldDB" id="A0A422N8H5"/>
<evidence type="ECO:0000313" key="2">
    <source>
        <dbReference type="Proteomes" id="UP000283634"/>
    </source>
</evidence>
<organism evidence="1 2">
    <name type="scientific">Trypanosoma rangeli</name>
    <dbReference type="NCBI Taxonomy" id="5698"/>
    <lineage>
        <taxon>Eukaryota</taxon>
        <taxon>Discoba</taxon>
        <taxon>Euglenozoa</taxon>
        <taxon>Kinetoplastea</taxon>
        <taxon>Metakinetoplastina</taxon>
        <taxon>Trypanosomatida</taxon>
        <taxon>Trypanosomatidae</taxon>
        <taxon>Trypanosoma</taxon>
        <taxon>Herpetosoma</taxon>
    </lineage>
</organism>
<name>A0A422N8H5_TRYRA</name>
<dbReference type="CDD" id="cd22968">
    <property type="entry name" value="DD_EFCAB5"/>
    <property type="match status" value="1"/>
</dbReference>
<dbReference type="Proteomes" id="UP000283634">
    <property type="component" value="Unassembled WGS sequence"/>
</dbReference>
<comment type="caution">
    <text evidence="1">The sequence shown here is derived from an EMBL/GenBank/DDBJ whole genome shotgun (WGS) entry which is preliminary data.</text>
</comment>
<dbReference type="OMA" id="MWLAQYL"/>
<dbReference type="RefSeq" id="XP_029236528.1">
    <property type="nucleotide sequence ID" value="XM_029383602.1"/>
</dbReference>